<dbReference type="EMBL" id="BDUD01000001">
    <property type="protein sequence ID" value="GBG18644.1"/>
    <property type="molecule type" value="Genomic_DNA"/>
</dbReference>
<gene>
    <name evidence="2" type="ORF">NIES4072_23090</name>
</gene>
<evidence type="ECO:0000313" key="3">
    <source>
        <dbReference type="Proteomes" id="UP000245124"/>
    </source>
</evidence>
<sequence length="88" mass="10329">MVGLFLPTCTSGFTKVLFFFIQMNWLARYVIFLFLCKPTVKTQSNGYLYPKFIRHPGNYFLRILSNQNDNYNTLVSLILGKSILDYFL</sequence>
<dbReference type="Proteomes" id="UP000245124">
    <property type="component" value="Unassembled WGS sequence"/>
</dbReference>
<proteinExistence type="predicted"/>
<keyword evidence="1" id="KW-0472">Membrane</keyword>
<protein>
    <submittedName>
        <fullName evidence="2">Uncharacterized protein</fullName>
    </submittedName>
</protein>
<keyword evidence="3" id="KW-1185">Reference proteome</keyword>
<organism evidence="2 3">
    <name type="scientific">Nostoc commune NIES-4072</name>
    <dbReference type="NCBI Taxonomy" id="2005467"/>
    <lineage>
        <taxon>Bacteria</taxon>
        <taxon>Bacillati</taxon>
        <taxon>Cyanobacteriota</taxon>
        <taxon>Cyanophyceae</taxon>
        <taxon>Nostocales</taxon>
        <taxon>Nostocaceae</taxon>
        <taxon>Nostoc</taxon>
    </lineage>
</organism>
<keyword evidence="1" id="KW-0812">Transmembrane</keyword>
<evidence type="ECO:0000256" key="1">
    <source>
        <dbReference type="SAM" id="Phobius"/>
    </source>
</evidence>
<keyword evidence="1" id="KW-1133">Transmembrane helix</keyword>
<reference evidence="2 3" key="1">
    <citation type="submission" date="2017-06" db="EMBL/GenBank/DDBJ databases">
        <title>Genome sequencing of cyanobaciteial culture collection at National Institute for Environmental Studies (NIES).</title>
        <authorList>
            <person name="Hirose Y."/>
            <person name="Shimura Y."/>
            <person name="Fujisawa T."/>
            <person name="Nakamura Y."/>
            <person name="Kawachi M."/>
        </authorList>
    </citation>
    <scope>NUCLEOTIDE SEQUENCE [LARGE SCALE GENOMIC DNA]</scope>
    <source>
        <strain evidence="2 3">NIES-4072</strain>
    </source>
</reference>
<comment type="caution">
    <text evidence="2">The sequence shown here is derived from an EMBL/GenBank/DDBJ whole genome shotgun (WGS) entry which is preliminary data.</text>
</comment>
<name>A0A2R5FSK0_NOSCO</name>
<feature type="transmembrane region" description="Helical" evidence="1">
    <location>
        <begin position="16"/>
        <end position="36"/>
    </location>
</feature>
<evidence type="ECO:0000313" key="2">
    <source>
        <dbReference type="EMBL" id="GBG18644.1"/>
    </source>
</evidence>
<dbReference type="AlphaFoldDB" id="A0A2R5FSK0"/>
<accession>A0A2R5FSK0</accession>